<name>S3MYE6_9GAMM</name>
<evidence type="ECO:0000313" key="1">
    <source>
        <dbReference type="EMBL" id="EPF71433.1"/>
    </source>
</evidence>
<accession>S3MYE6</accession>
<organism evidence="1 2">
    <name type="scientific">Acinetobacter rudis CIP 110305</name>
    <dbReference type="NCBI Taxonomy" id="421052"/>
    <lineage>
        <taxon>Bacteria</taxon>
        <taxon>Pseudomonadati</taxon>
        <taxon>Pseudomonadota</taxon>
        <taxon>Gammaproteobacteria</taxon>
        <taxon>Moraxellales</taxon>
        <taxon>Moraxellaceae</taxon>
        <taxon>Acinetobacter</taxon>
    </lineage>
</organism>
<proteinExistence type="predicted"/>
<dbReference type="Proteomes" id="UP000014568">
    <property type="component" value="Unassembled WGS sequence"/>
</dbReference>
<gene>
    <name evidence="1" type="ORF">F945_02462</name>
</gene>
<protein>
    <submittedName>
        <fullName evidence="1">Uncharacterized protein</fullName>
    </submittedName>
</protein>
<dbReference type="PATRIC" id="fig|421052.3.peg.2408"/>
<keyword evidence="2" id="KW-1185">Reference proteome</keyword>
<comment type="caution">
    <text evidence="1">The sequence shown here is derived from an EMBL/GenBank/DDBJ whole genome shotgun (WGS) entry which is preliminary data.</text>
</comment>
<reference evidence="1 2" key="1">
    <citation type="submission" date="2013-06" db="EMBL/GenBank/DDBJ databases">
        <title>The Genome Sequence of Acinetobacter rudis CIP 110305.</title>
        <authorList>
            <consortium name="The Broad Institute Genome Sequencing Platform"/>
            <consortium name="The Broad Institute Genome Sequencing Center for Infectious Disease"/>
            <person name="Cerqueira G."/>
            <person name="Feldgarden M."/>
            <person name="Courvalin P."/>
            <person name="Perichon B."/>
            <person name="Grillot-Courvalin C."/>
            <person name="Clermont D."/>
            <person name="Rocha E."/>
            <person name="Yoon E.-J."/>
            <person name="Nemec A."/>
            <person name="Young S.K."/>
            <person name="Zeng Q."/>
            <person name="Gargeya S."/>
            <person name="Fitzgerald M."/>
            <person name="Abouelleil A."/>
            <person name="Alvarado L."/>
            <person name="Berlin A.M."/>
            <person name="Chapman S.B."/>
            <person name="Dewar J."/>
            <person name="Goldberg J."/>
            <person name="Griggs A."/>
            <person name="Gujja S."/>
            <person name="Hansen M."/>
            <person name="Howarth C."/>
            <person name="Imamovic A."/>
            <person name="Larimer J."/>
            <person name="McCowan C."/>
            <person name="Murphy C."/>
            <person name="Pearson M."/>
            <person name="Priest M."/>
            <person name="Roberts A."/>
            <person name="Saif S."/>
            <person name="Shea T."/>
            <person name="Sykes S."/>
            <person name="Wortman J."/>
            <person name="Nusbaum C."/>
            <person name="Birren B."/>
        </authorList>
    </citation>
    <scope>NUCLEOTIDE SEQUENCE [LARGE SCALE GENOMIC DNA]</scope>
    <source>
        <strain evidence="1 2">CIP 110305</strain>
    </source>
</reference>
<dbReference type="AlphaFoldDB" id="S3MYE6"/>
<evidence type="ECO:0000313" key="2">
    <source>
        <dbReference type="Proteomes" id="UP000014568"/>
    </source>
</evidence>
<sequence length="154" mass="17483">MNVWKYKKHSSFIHKLILIGLGSCVQQYAVADQGHFLALHDTELNTISLSSKPDQLNLILQADPQADIPPQDVAQYRLDQFHIQQIEQTVFDQHQQQKILRLPSTVVDENLPKKFKIFELGVGVSNQANTVQIITEDKVTIWMNPSSTNASPKH</sequence>
<dbReference type="EMBL" id="ATGI01000032">
    <property type="protein sequence ID" value="EPF71433.1"/>
    <property type="molecule type" value="Genomic_DNA"/>
</dbReference>
<dbReference type="RefSeq" id="WP_016656863.1">
    <property type="nucleotide sequence ID" value="NZ_KE340353.1"/>
</dbReference>
<dbReference type="HOGENOM" id="CLU_1700462_0_0_6"/>